<dbReference type="GO" id="GO:0008270">
    <property type="term" value="F:zinc ion binding"/>
    <property type="evidence" value="ECO:0007669"/>
    <property type="project" value="UniProtKB-KW"/>
</dbReference>
<proteinExistence type="predicted"/>
<dbReference type="InterPro" id="IPR050888">
    <property type="entry name" value="ZnF_C2H2-type_TF"/>
</dbReference>
<comment type="subcellular location">
    <subcellularLocation>
        <location evidence="1">Nucleus</location>
    </subcellularLocation>
</comment>
<reference evidence="11" key="2">
    <citation type="submission" date="2015-01" db="EMBL/GenBank/DDBJ databases">
        <title>Evolutionary Origins and Diversification of the Mycorrhizal Mutualists.</title>
        <authorList>
            <consortium name="DOE Joint Genome Institute"/>
            <consortium name="Mycorrhizal Genomics Consortium"/>
            <person name="Kohler A."/>
            <person name="Kuo A."/>
            <person name="Nagy L.G."/>
            <person name="Floudas D."/>
            <person name="Copeland A."/>
            <person name="Barry K.W."/>
            <person name="Cichocki N."/>
            <person name="Veneault-Fourrey C."/>
            <person name="LaButti K."/>
            <person name="Lindquist E.A."/>
            <person name="Lipzen A."/>
            <person name="Lundell T."/>
            <person name="Morin E."/>
            <person name="Murat C."/>
            <person name="Riley R."/>
            <person name="Ohm R."/>
            <person name="Sun H."/>
            <person name="Tunlid A."/>
            <person name="Henrissat B."/>
            <person name="Grigoriev I.V."/>
            <person name="Hibbett D.S."/>
            <person name="Martin F."/>
        </authorList>
    </citation>
    <scope>NUCLEOTIDE SEQUENCE [LARGE SCALE GENOMIC DNA]</scope>
    <source>
        <strain evidence="11">UH-Slu-Lm8-n1</strain>
    </source>
</reference>
<feature type="domain" description="C2H2-type" evidence="9">
    <location>
        <begin position="82"/>
        <end position="110"/>
    </location>
</feature>
<evidence type="ECO:0000256" key="4">
    <source>
        <dbReference type="ARBA" id="ARBA00022771"/>
    </source>
</evidence>
<dbReference type="InParanoid" id="A0A0D0AIG7"/>
<dbReference type="EMBL" id="KN835261">
    <property type="protein sequence ID" value="KIK41681.1"/>
    <property type="molecule type" value="Genomic_DNA"/>
</dbReference>
<reference evidence="10 11" key="1">
    <citation type="submission" date="2014-04" db="EMBL/GenBank/DDBJ databases">
        <authorList>
            <consortium name="DOE Joint Genome Institute"/>
            <person name="Kuo A."/>
            <person name="Ruytinx J."/>
            <person name="Rineau F."/>
            <person name="Colpaert J."/>
            <person name="Kohler A."/>
            <person name="Nagy L.G."/>
            <person name="Floudas D."/>
            <person name="Copeland A."/>
            <person name="Barry K.W."/>
            <person name="Cichocki N."/>
            <person name="Veneault-Fourrey C."/>
            <person name="LaButti K."/>
            <person name="Lindquist E.A."/>
            <person name="Lipzen A."/>
            <person name="Lundell T."/>
            <person name="Morin E."/>
            <person name="Murat C."/>
            <person name="Sun H."/>
            <person name="Tunlid A."/>
            <person name="Henrissat B."/>
            <person name="Grigoriev I.V."/>
            <person name="Hibbett D.S."/>
            <person name="Martin F."/>
            <person name="Nordberg H.P."/>
            <person name="Cantor M.N."/>
            <person name="Hua S.X."/>
        </authorList>
    </citation>
    <scope>NUCLEOTIDE SEQUENCE [LARGE SCALE GENOMIC DNA]</scope>
    <source>
        <strain evidence="10 11">UH-Slu-Lm8-n1</strain>
    </source>
</reference>
<dbReference type="STRING" id="930992.A0A0D0AIG7"/>
<evidence type="ECO:0000313" key="11">
    <source>
        <dbReference type="Proteomes" id="UP000054485"/>
    </source>
</evidence>
<keyword evidence="4 7" id="KW-0863">Zinc-finger</keyword>
<dbReference type="Pfam" id="PF12874">
    <property type="entry name" value="zf-met"/>
    <property type="match status" value="1"/>
</dbReference>
<feature type="region of interest" description="Disordered" evidence="8">
    <location>
        <begin position="142"/>
        <end position="168"/>
    </location>
</feature>
<evidence type="ECO:0000256" key="5">
    <source>
        <dbReference type="ARBA" id="ARBA00022833"/>
    </source>
</evidence>
<dbReference type="HOGENOM" id="CLU_718002_0_0_1"/>
<dbReference type="InterPro" id="IPR013087">
    <property type="entry name" value="Znf_C2H2_type"/>
</dbReference>
<keyword evidence="6" id="KW-0539">Nucleus</keyword>
<feature type="domain" description="C2H2-type" evidence="9">
    <location>
        <begin position="2"/>
        <end position="26"/>
    </location>
</feature>
<keyword evidence="11" id="KW-1185">Reference proteome</keyword>
<feature type="compositionally biased region" description="Polar residues" evidence="8">
    <location>
        <begin position="318"/>
        <end position="328"/>
    </location>
</feature>
<name>A0A0D0AIG7_9AGAM</name>
<organism evidence="10 11">
    <name type="scientific">Suillus luteus UH-Slu-Lm8-n1</name>
    <dbReference type="NCBI Taxonomy" id="930992"/>
    <lineage>
        <taxon>Eukaryota</taxon>
        <taxon>Fungi</taxon>
        <taxon>Dikarya</taxon>
        <taxon>Basidiomycota</taxon>
        <taxon>Agaricomycotina</taxon>
        <taxon>Agaricomycetes</taxon>
        <taxon>Agaricomycetidae</taxon>
        <taxon>Boletales</taxon>
        <taxon>Suillineae</taxon>
        <taxon>Suillaceae</taxon>
        <taxon>Suillus</taxon>
    </lineage>
</organism>
<feature type="region of interest" description="Disordered" evidence="8">
    <location>
        <begin position="310"/>
        <end position="331"/>
    </location>
</feature>
<keyword evidence="5" id="KW-0862">Zinc</keyword>
<dbReference type="Gene3D" id="3.30.160.60">
    <property type="entry name" value="Classic Zinc Finger"/>
    <property type="match status" value="1"/>
</dbReference>
<protein>
    <recommendedName>
        <fullName evidence="9">C2H2-type domain-containing protein</fullName>
    </recommendedName>
</protein>
<dbReference type="PANTHER" id="PTHR24406">
    <property type="entry name" value="TRANSCRIPTIONAL REPRESSOR CTCFL-RELATED"/>
    <property type="match status" value="1"/>
</dbReference>
<evidence type="ECO:0000259" key="9">
    <source>
        <dbReference type="PROSITE" id="PS50157"/>
    </source>
</evidence>
<feature type="domain" description="C2H2-type" evidence="9">
    <location>
        <begin position="54"/>
        <end position="82"/>
    </location>
</feature>
<gene>
    <name evidence="10" type="ORF">CY34DRAFT_194361</name>
</gene>
<dbReference type="PROSITE" id="PS50157">
    <property type="entry name" value="ZINC_FINGER_C2H2_2"/>
    <property type="match status" value="3"/>
</dbReference>
<dbReference type="Proteomes" id="UP000054485">
    <property type="component" value="Unassembled WGS sequence"/>
</dbReference>
<dbReference type="SMART" id="SM00355">
    <property type="entry name" value="ZnF_C2H2"/>
    <property type="match status" value="5"/>
</dbReference>
<evidence type="ECO:0000256" key="2">
    <source>
        <dbReference type="ARBA" id="ARBA00022723"/>
    </source>
</evidence>
<keyword evidence="3" id="KW-0677">Repeat</keyword>
<evidence type="ECO:0000313" key="10">
    <source>
        <dbReference type="EMBL" id="KIK41681.1"/>
    </source>
</evidence>
<dbReference type="GO" id="GO:0005634">
    <property type="term" value="C:nucleus"/>
    <property type="evidence" value="ECO:0007669"/>
    <property type="project" value="UniProtKB-SubCell"/>
</dbReference>
<evidence type="ECO:0000256" key="1">
    <source>
        <dbReference type="ARBA" id="ARBA00004123"/>
    </source>
</evidence>
<evidence type="ECO:0000256" key="3">
    <source>
        <dbReference type="ARBA" id="ARBA00022737"/>
    </source>
</evidence>
<dbReference type="OrthoDB" id="6105938at2759"/>
<evidence type="ECO:0000256" key="6">
    <source>
        <dbReference type="ARBA" id="ARBA00023242"/>
    </source>
</evidence>
<sequence length="385" mass="41872">MPRCNLCNRSFNGEDALLMHNKSKLHFKCTFPGCSRKYKTLLGRDKHESSHHRFNCSSCSQKFGSKEALEQHEGAKHPSPRHKCRYCDRRFATDEGRLSHQKAKHESRTAASSSYISSPSLYVHAPVVKPALVEKPSVNAVIDSSSSAPESSDGEDVSMTQSPKAQAATPKPAANFACGTCGEHVATILALEAHELQHKPDPCACTICERADKPCSCVICKRTNTSTSALVDEKVLDCVVSDEPEETVLLADSVGDVGLDVVEDSLVGSCDLVMTLESQGATDLSIDHSVPAHGMDSQDEQPLLELEREVDGERSHDLTPTYTPSTPRHSLDDPTCLSEVVINLTEGCSITNLQVDIAPMECDSIPCDLNVLEQVRSVILILDKC</sequence>
<evidence type="ECO:0000256" key="8">
    <source>
        <dbReference type="SAM" id="MobiDB-lite"/>
    </source>
</evidence>
<evidence type="ECO:0000256" key="7">
    <source>
        <dbReference type="PROSITE-ProRule" id="PRU00042"/>
    </source>
</evidence>
<dbReference type="AlphaFoldDB" id="A0A0D0AIG7"/>
<accession>A0A0D0AIG7</accession>
<dbReference type="PROSITE" id="PS00028">
    <property type="entry name" value="ZINC_FINGER_C2H2_1"/>
    <property type="match status" value="4"/>
</dbReference>
<keyword evidence="2" id="KW-0479">Metal-binding</keyword>